<reference evidence="9" key="1">
    <citation type="journal article" date="2021" name="Curr. Microbiol.">
        <title>Complete genome of nocamycin-producing strain Saccharothrix syringae NRRL B-16468 reveals the biosynthetic potential for secondary metabolites.</title>
        <authorList>
            <person name="Mo X."/>
            <person name="Yang S."/>
        </authorList>
    </citation>
    <scope>NUCLEOTIDE SEQUENCE [LARGE SCALE GENOMIC DNA]</scope>
    <source>
        <strain evidence="9">ATCC 51364 / DSM 43886 / JCM 6844 / KCTC 9398 / NBRC 14523 / NRRL B-16468 / INA 2240</strain>
    </source>
</reference>
<feature type="region of interest" description="Disordered" evidence="6">
    <location>
        <begin position="738"/>
        <end position="772"/>
    </location>
</feature>
<evidence type="ECO:0000256" key="4">
    <source>
        <dbReference type="ARBA" id="ARBA00023163"/>
    </source>
</evidence>
<comment type="similarity">
    <text evidence="1">Belongs to the AfsR/DnrI/RedD regulatory family.</text>
</comment>
<dbReference type="InterPro" id="IPR005158">
    <property type="entry name" value="BTAD"/>
</dbReference>
<dbReference type="Gene3D" id="1.25.40.10">
    <property type="entry name" value="Tetratricopeptide repeat domain"/>
    <property type="match status" value="1"/>
</dbReference>
<dbReference type="EMBL" id="CP034550">
    <property type="protein sequence ID" value="QFZ20334.1"/>
    <property type="molecule type" value="Genomic_DNA"/>
</dbReference>
<dbReference type="Pfam" id="PF03704">
    <property type="entry name" value="BTAD"/>
    <property type="match status" value="1"/>
</dbReference>
<dbReference type="InterPro" id="IPR036388">
    <property type="entry name" value="WH-like_DNA-bd_sf"/>
</dbReference>
<dbReference type="Gene3D" id="1.10.10.10">
    <property type="entry name" value="Winged helix-like DNA-binding domain superfamily/Winged helix DNA-binding domain"/>
    <property type="match status" value="1"/>
</dbReference>
<dbReference type="CDD" id="cd15831">
    <property type="entry name" value="BTAD"/>
    <property type="match status" value="1"/>
</dbReference>
<accession>A0A5Q0H384</accession>
<dbReference type="InterPro" id="IPR011990">
    <property type="entry name" value="TPR-like_helical_dom_sf"/>
</dbReference>
<feature type="compositionally biased region" description="Low complexity" evidence="6">
    <location>
        <begin position="749"/>
        <end position="763"/>
    </location>
</feature>
<evidence type="ECO:0000313" key="9">
    <source>
        <dbReference type="Proteomes" id="UP000325787"/>
    </source>
</evidence>
<dbReference type="KEGG" id="ssyi:EKG83_25535"/>
<keyword evidence="3 5" id="KW-0238">DNA-binding</keyword>
<dbReference type="Gene3D" id="3.30.70.1230">
    <property type="entry name" value="Nucleotide cyclase"/>
    <property type="match status" value="1"/>
</dbReference>
<dbReference type="FunFam" id="1.25.40.10:FF:000222">
    <property type="entry name" value="SARP family transcriptional regulator"/>
    <property type="match status" value="1"/>
</dbReference>
<dbReference type="InterPro" id="IPR016032">
    <property type="entry name" value="Sig_transdc_resp-reg_C-effctor"/>
</dbReference>
<dbReference type="PANTHER" id="PTHR35807:SF1">
    <property type="entry name" value="TRANSCRIPTIONAL REGULATOR REDD"/>
    <property type="match status" value="1"/>
</dbReference>
<dbReference type="Proteomes" id="UP000325787">
    <property type="component" value="Chromosome"/>
</dbReference>
<evidence type="ECO:0000256" key="2">
    <source>
        <dbReference type="ARBA" id="ARBA00023015"/>
    </source>
</evidence>
<evidence type="ECO:0000256" key="1">
    <source>
        <dbReference type="ARBA" id="ARBA00005820"/>
    </source>
</evidence>
<dbReference type="GO" id="GO:0003677">
    <property type="term" value="F:DNA binding"/>
    <property type="evidence" value="ECO:0007669"/>
    <property type="project" value="UniProtKB-UniRule"/>
</dbReference>
<dbReference type="SUPFAM" id="SSF55073">
    <property type="entry name" value="Nucleotide cyclase"/>
    <property type="match status" value="1"/>
</dbReference>
<proteinExistence type="inferred from homology"/>
<dbReference type="InterPro" id="IPR051677">
    <property type="entry name" value="AfsR-DnrI-RedD_regulator"/>
</dbReference>
<dbReference type="PANTHER" id="PTHR35807">
    <property type="entry name" value="TRANSCRIPTIONAL REGULATOR REDD-RELATED"/>
    <property type="match status" value="1"/>
</dbReference>
<dbReference type="SMART" id="SM00862">
    <property type="entry name" value="Trans_reg_C"/>
    <property type="match status" value="1"/>
</dbReference>
<organism evidence="8 9">
    <name type="scientific">Saccharothrix syringae</name>
    <name type="common">Nocardiopsis syringae</name>
    <dbReference type="NCBI Taxonomy" id="103733"/>
    <lineage>
        <taxon>Bacteria</taxon>
        <taxon>Bacillati</taxon>
        <taxon>Actinomycetota</taxon>
        <taxon>Actinomycetes</taxon>
        <taxon>Pseudonocardiales</taxon>
        <taxon>Pseudonocardiaceae</taxon>
        <taxon>Saccharothrix</taxon>
    </lineage>
</organism>
<keyword evidence="4" id="KW-0804">Transcription</keyword>
<protein>
    <submittedName>
        <fullName evidence="8">Transcriptional regulator</fullName>
    </submittedName>
</protein>
<dbReference type="GO" id="GO:0000160">
    <property type="term" value="P:phosphorelay signal transduction system"/>
    <property type="evidence" value="ECO:0007669"/>
    <property type="project" value="InterPro"/>
</dbReference>
<dbReference type="PROSITE" id="PS51755">
    <property type="entry name" value="OMPR_PHOB"/>
    <property type="match status" value="1"/>
</dbReference>
<dbReference type="GO" id="GO:0006355">
    <property type="term" value="P:regulation of DNA-templated transcription"/>
    <property type="evidence" value="ECO:0007669"/>
    <property type="project" value="InterPro"/>
</dbReference>
<gene>
    <name evidence="8" type="ORF">EKG83_25535</name>
</gene>
<dbReference type="OrthoDB" id="4336084at2"/>
<keyword evidence="2" id="KW-0805">Transcription regulation</keyword>
<dbReference type="RefSeq" id="WP_051766812.1">
    <property type="nucleotide sequence ID" value="NZ_JNYO01000050.1"/>
</dbReference>
<dbReference type="SUPFAM" id="SSF46894">
    <property type="entry name" value="C-terminal effector domain of the bipartite response regulators"/>
    <property type="match status" value="1"/>
</dbReference>
<evidence type="ECO:0000259" key="7">
    <source>
        <dbReference type="PROSITE" id="PS51755"/>
    </source>
</evidence>
<evidence type="ECO:0000256" key="5">
    <source>
        <dbReference type="PROSITE-ProRule" id="PRU01091"/>
    </source>
</evidence>
<dbReference type="InterPro" id="IPR029787">
    <property type="entry name" value="Nucleotide_cyclase"/>
</dbReference>
<dbReference type="AlphaFoldDB" id="A0A5Q0H384"/>
<dbReference type="SMART" id="SM01043">
    <property type="entry name" value="BTAD"/>
    <property type="match status" value="1"/>
</dbReference>
<feature type="DNA-binding region" description="OmpR/PhoB-type" evidence="5">
    <location>
        <begin position="1"/>
        <end position="96"/>
    </location>
</feature>
<sequence length="772" mass="82150">MKFRLLGPLEVVHNGHPIPLGGVKQRATLGFLLLKANHVAPTSQLLDALWPNEDLPASAKKMLQNAVWSLRALLAVDKSPTAPKLLTQAPGYLLQVDPEQVDLHEFHRKADRGRAELTAGTPERAARTLREALAMWRGAPLADLVETGIAWPELTVVSNARLDVMEDYFEAELACGRHQAVLGELEAMVEAERLRERSCGQLMLALYRCGRHADALNVYQRLRQHLVDELGLEPGPALQKLQQAILGHDPSLVLPEREAPAPVAVPQVVDRDPVAAAAPPPAPVAIPFQPGGAPQHRHMTVALIQTWLRDGSCDVADAPEEEVDHALAAVSAMVRAGIEELGGTVATSIGSASLALFGYPGTRQEQEAVAVRAALALRDCLASARLAVHVALVTGNALVFPQPQGHGGPPTVSGRLVDQARHLLHRVPQDEVWICDRTRALAGEALVCAPAEGGAWRVECAASTASRDTAPEGELLLVRGMLDRTLRRGTPHLVTALGEADEAMGPFLAGVRHCAEQEPAGPLVLTGVASADDHLSAAAQVLAAYCGIEPHESPDSARAKLARACERVLGCDGHAVRLLPLLQPGHGVGPATARGTLAAWRAFLRLAALHRPLVLDLRDLHLADDDLLDAVECLVDDTEQTAPLLVVASARLSLLDRRPDWGGGKQHAATITLTPQAGRTSRGLRRAILSAVDDSTGRLLLAPKVPAAPTRVVHRRVVRAHCHEPGIDYEAAHRNPAAGLLPSGPRGLTPFGPRRGGTLPLGPVGRDSVVGL</sequence>
<name>A0A5Q0H384_SACSY</name>
<evidence type="ECO:0000256" key="3">
    <source>
        <dbReference type="ARBA" id="ARBA00023125"/>
    </source>
</evidence>
<evidence type="ECO:0000256" key="6">
    <source>
        <dbReference type="SAM" id="MobiDB-lite"/>
    </source>
</evidence>
<dbReference type="SUPFAM" id="SSF48452">
    <property type="entry name" value="TPR-like"/>
    <property type="match status" value="1"/>
</dbReference>
<feature type="domain" description="OmpR/PhoB-type" evidence="7">
    <location>
        <begin position="1"/>
        <end position="96"/>
    </location>
</feature>
<keyword evidence="9" id="KW-1185">Reference proteome</keyword>
<evidence type="ECO:0000313" key="8">
    <source>
        <dbReference type="EMBL" id="QFZ20334.1"/>
    </source>
</evidence>
<dbReference type="InterPro" id="IPR001867">
    <property type="entry name" value="OmpR/PhoB-type_DNA-bd"/>
</dbReference>